<dbReference type="RefSeq" id="WP_088274198.1">
    <property type="nucleotide sequence ID" value="NZ_FNVE01000002.1"/>
</dbReference>
<keyword evidence="3" id="KW-1185">Reference proteome</keyword>
<accession>A0AAQ1JPA6</accession>
<protein>
    <submittedName>
        <fullName evidence="2">Uncharacterized protein</fullName>
    </submittedName>
</protein>
<evidence type="ECO:0000313" key="3">
    <source>
        <dbReference type="Proteomes" id="UP000243518"/>
    </source>
</evidence>
<name>A0AAQ1JPA6_9GAMM</name>
<evidence type="ECO:0000313" key="2">
    <source>
        <dbReference type="EMBL" id="SEF91931.1"/>
    </source>
</evidence>
<evidence type="ECO:0000256" key="1">
    <source>
        <dbReference type="SAM" id="Phobius"/>
    </source>
</evidence>
<sequence>MSGEQFWVTVAIFTLGVLLIGGGFSRSQTPTGMALIWGGALCMLALVFYYIPRSVTL</sequence>
<organism evidence="2 3">
    <name type="scientific">Halopseudomonas aestusnigri</name>
    <dbReference type="NCBI Taxonomy" id="857252"/>
    <lineage>
        <taxon>Bacteria</taxon>
        <taxon>Pseudomonadati</taxon>
        <taxon>Pseudomonadota</taxon>
        <taxon>Gammaproteobacteria</taxon>
        <taxon>Pseudomonadales</taxon>
        <taxon>Pseudomonadaceae</taxon>
        <taxon>Halopseudomonas</taxon>
    </lineage>
</organism>
<gene>
    <name evidence="2" type="ORF">SAMN05216586_102296</name>
</gene>
<dbReference type="EMBL" id="FNVE01000002">
    <property type="protein sequence ID" value="SEF91931.1"/>
    <property type="molecule type" value="Genomic_DNA"/>
</dbReference>
<keyword evidence="1" id="KW-0472">Membrane</keyword>
<keyword evidence="1" id="KW-1133">Transmembrane helix</keyword>
<feature type="transmembrane region" description="Helical" evidence="1">
    <location>
        <begin position="32"/>
        <end position="51"/>
    </location>
</feature>
<reference evidence="2 3" key="1">
    <citation type="submission" date="2016-10" db="EMBL/GenBank/DDBJ databases">
        <authorList>
            <person name="Varghese N."/>
            <person name="Submissions S."/>
        </authorList>
    </citation>
    <scope>NUCLEOTIDE SEQUENCE [LARGE SCALE GENOMIC DNA]</scope>
    <source>
        <strain evidence="2 3">CECT 8317</strain>
    </source>
</reference>
<feature type="transmembrane region" description="Helical" evidence="1">
    <location>
        <begin position="6"/>
        <end position="25"/>
    </location>
</feature>
<dbReference type="Proteomes" id="UP000243518">
    <property type="component" value="Unassembled WGS sequence"/>
</dbReference>
<dbReference type="AlphaFoldDB" id="A0AAQ1JPA6"/>
<proteinExistence type="predicted"/>
<comment type="caution">
    <text evidence="2">The sequence shown here is derived from an EMBL/GenBank/DDBJ whole genome shotgun (WGS) entry which is preliminary data.</text>
</comment>
<keyword evidence="1" id="KW-0812">Transmembrane</keyword>